<evidence type="ECO:0000256" key="2">
    <source>
        <dbReference type="PROSITE-ProRule" id="PRU00335"/>
    </source>
</evidence>
<dbReference type="SUPFAM" id="SSF46689">
    <property type="entry name" value="Homeodomain-like"/>
    <property type="match status" value="1"/>
</dbReference>
<dbReference type="Pfam" id="PF00440">
    <property type="entry name" value="TetR_N"/>
    <property type="match status" value="1"/>
</dbReference>
<dbReference type="PROSITE" id="PS50977">
    <property type="entry name" value="HTH_TETR_2"/>
    <property type="match status" value="1"/>
</dbReference>
<keyword evidence="5" id="KW-1185">Reference proteome</keyword>
<dbReference type="GO" id="GO:0003677">
    <property type="term" value="F:DNA binding"/>
    <property type="evidence" value="ECO:0007669"/>
    <property type="project" value="UniProtKB-UniRule"/>
</dbReference>
<dbReference type="OrthoDB" id="8688418at2"/>
<reference evidence="4 5" key="1">
    <citation type="submission" date="2019-01" db="EMBL/GenBank/DDBJ databases">
        <title>Lactibacter flavus gen. nov., sp. nov., a novel bacterium of the family Propionibacteriaceae isolated from raw milk and dairy products.</title>
        <authorList>
            <person name="Huptas C."/>
            <person name="Wenning M."/>
            <person name="Breitenwieser F."/>
            <person name="Doll E."/>
            <person name="Von Neubeck M."/>
            <person name="Busse H.-J."/>
            <person name="Scherer S."/>
        </authorList>
    </citation>
    <scope>NUCLEOTIDE SEQUENCE [LARGE SCALE GENOMIC DNA]</scope>
    <source>
        <strain evidence="4 5">DSM 22130</strain>
    </source>
</reference>
<evidence type="ECO:0000256" key="1">
    <source>
        <dbReference type="ARBA" id="ARBA00023125"/>
    </source>
</evidence>
<feature type="domain" description="HTH tetR-type" evidence="3">
    <location>
        <begin position="17"/>
        <end position="77"/>
    </location>
</feature>
<evidence type="ECO:0000313" key="4">
    <source>
        <dbReference type="EMBL" id="TBT95356.1"/>
    </source>
</evidence>
<dbReference type="InterPro" id="IPR001647">
    <property type="entry name" value="HTH_TetR"/>
</dbReference>
<dbReference type="EMBL" id="SDMR01000005">
    <property type="protein sequence ID" value="TBT95356.1"/>
    <property type="molecule type" value="Genomic_DNA"/>
</dbReference>
<dbReference type="Proteomes" id="UP000291933">
    <property type="component" value="Unassembled WGS sequence"/>
</dbReference>
<gene>
    <name evidence="4" type="ORF">ET996_05980</name>
</gene>
<comment type="caution">
    <text evidence="4">The sequence shown here is derived from an EMBL/GenBank/DDBJ whole genome shotgun (WGS) entry which is preliminary data.</text>
</comment>
<sequence>MMAVRPAEPGLRERKKAATRQAIHEAALRLGADGGIAGVTVEEICAVVDIAPRTFFNYYPSKAAAVFDLRTEEILAEALEVFTSASGNILEDACDLVAPYISLPADLRRIKDALGFQPELRHELLLQLMCLIKPLFLAFERRTGDAHSARVAMGLLLAAVNTAMARSDVEATPLAQRLRVELNAMRALLPD</sequence>
<organism evidence="4 5">
    <name type="scientific">Propioniciclava tarda</name>
    <dbReference type="NCBI Taxonomy" id="433330"/>
    <lineage>
        <taxon>Bacteria</taxon>
        <taxon>Bacillati</taxon>
        <taxon>Actinomycetota</taxon>
        <taxon>Actinomycetes</taxon>
        <taxon>Propionibacteriales</taxon>
        <taxon>Propionibacteriaceae</taxon>
        <taxon>Propioniciclava</taxon>
    </lineage>
</organism>
<evidence type="ECO:0000259" key="3">
    <source>
        <dbReference type="PROSITE" id="PS50977"/>
    </source>
</evidence>
<dbReference type="InterPro" id="IPR009057">
    <property type="entry name" value="Homeodomain-like_sf"/>
</dbReference>
<keyword evidence="1 2" id="KW-0238">DNA-binding</keyword>
<protein>
    <submittedName>
        <fullName evidence="4">TetR/AcrR family transcriptional regulator</fullName>
    </submittedName>
</protein>
<dbReference type="RefSeq" id="WP_131171652.1">
    <property type="nucleotide sequence ID" value="NZ_SDMR01000005.1"/>
</dbReference>
<dbReference type="AlphaFoldDB" id="A0A4Q9KLG0"/>
<name>A0A4Q9KLG0_PROTD</name>
<feature type="DNA-binding region" description="H-T-H motif" evidence="2">
    <location>
        <begin position="40"/>
        <end position="59"/>
    </location>
</feature>
<dbReference type="Gene3D" id="1.10.357.10">
    <property type="entry name" value="Tetracycline Repressor, domain 2"/>
    <property type="match status" value="1"/>
</dbReference>
<proteinExistence type="predicted"/>
<evidence type="ECO:0000313" key="5">
    <source>
        <dbReference type="Proteomes" id="UP000291933"/>
    </source>
</evidence>
<accession>A0A4Q9KLG0</accession>